<comment type="caution">
    <text evidence="2">The sequence shown here is derived from an EMBL/GenBank/DDBJ whole genome shotgun (WGS) entry which is preliminary data.</text>
</comment>
<keyword evidence="1" id="KW-0732">Signal</keyword>
<reference evidence="2" key="1">
    <citation type="submission" date="2022-08" db="EMBL/GenBank/DDBJ databases">
        <authorList>
            <consortium name="DOE Joint Genome Institute"/>
            <person name="Min B."/>
            <person name="Riley R."/>
            <person name="Sierra-Patev S."/>
            <person name="Naranjo-Ortiz M."/>
            <person name="Looney B."/>
            <person name="Konkel Z."/>
            <person name="Slot J.C."/>
            <person name="Sakamoto Y."/>
            <person name="Steenwyk J.L."/>
            <person name="Rokas A."/>
            <person name="Carro J."/>
            <person name="Camarero S."/>
            <person name="Ferreira P."/>
            <person name="Molpeceres G."/>
            <person name="Ruiz-Duenas F.J."/>
            <person name="Serrano A."/>
            <person name="Henrissat B."/>
            <person name="Drula E."/>
            <person name="Hughes K.W."/>
            <person name="Mata J.L."/>
            <person name="Ishikawa N.K."/>
            <person name="Vargas-Isla R."/>
            <person name="Ushijima S."/>
            <person name="Smith C.A."/>
            <person name="Ahrendt S."/>
            <person name="Andreopoulos W."/>
            <person name="He G."/>
            <person name="Labutti K."/>
            <person name="Lipzen A."/>
            <person name="Ng V."/>
            <person name="Sandor L."/>
            <person name="Barry K."/>
            <person name="Martinez A.T."/>
            <person name="Xiao Y."/>
            <person name="Gibbons J.G."/>
            <person name="Terashima K."/>
            <person name="Hibbett D.S."/>
            <person name="Grigoriev I.V."/>
        </authorList>
    </citation>
    <scope>NUCLEOTIDE SEQUENCE</scope>
    <source>
        <strain evidence="2">Sp2 HRB7682 ss15</strain>
    </source>
</reference>
<evidence type="ECO:0000313" key="3">
    <source>
        <dbReference type="Proteomes" id="UP001150238"/>
    </source>
</evidence>
<feature type="signal peptide" evidence="1">
    <location>
        <begin position="1"/>
        <end position="26"/>
    </location>
</feature>
<dbReference type="EMBL" id="JANVFS010000001">
    <property type="protein sequence ID" value="KAJ4496326.1"/>
    <property type="molecule type" value="Genomic_DNA"/>
</dbReference>
<dbReference type="Proteomes" id="UP001150238">
    <property type="component" value="Unassembled WGS sequence"/>
</dbReference>
<feature type="chain" id="PRO_5040729896" evidence="1">
    <location>
        <begin position="27"/>
        <end position="226"/>
    </location>
</feature>
<gene>
    <name evidence="2" type="ORF">C8J55DRAFT_17610</name>
</gene>
<reference evidence="2" key="2">
    <citation type="journal article" date="2023" name="Proc. Natl. Acad. Sci. U.S.A.">
        <title>A global phylogenomic analysis of the shiitake genus Lentinula.</title>
        <authorList>
            <person name="Sierra-Patev S."/>
            <person name="Min B."/>
            <person name="Naranjo-Ortiz M."/>
            <person name="Looney B."/>
            <person name="Konkel Z."/>
            <person name="Slot J.C."/>
            <person name="Sakamoto Y."/>
            <person name="Steenwyk J.L."/>
            <person name="Rokas A."/>
            <person name="Carro J."/>
            <person name="Camarero S."/>
            <person name="Ferreira P."/>
            <person name="Molpeceres G."/>
            <person name="Ruiz-Duenas F.J."/>
            <person name="Serrano A."/>
            <person name="Henrissat B."/>
            <person name="Drula E."/>
            <person name="Hughes K.W."/>
            <person name="Mata J.L."/>
            <person name="Ishikawa N.K."/>
            <person name="Vargas-Isla R."/>
            <person name="Ushijima S."/>
            <person name="Smith C.A."/>
            <person name="Donoghue J."/>
            <person name="Ahrendt S."/>
            <person name="Andreopoulos W."/>
            <person name="He G."/>
            <person name="LaButti K."/>
            <person name="Lipzen A."/>
            <person name="Ng V."/>
            <person name="Riley R."/>
            <person name="Sandor L."/>
            <person name="Barry K."/>
            <person name="Martinez A.T."/>
            <person name="Xiao Y."/>
            <person name="Gibbons J.G."/>
            <person name="Terashima K."/>
            <person name="Grigoriev I.V."/>
            <person name="Hibbett D."/>
        </authorList>
    </citation>
    <scope>NUCLEOTIDE SEQUENCE</scope>
    <source>
        <strain evidence="2">Sp2 HRB7682 ss15</strain>
    </source>
</reference>
<proteinExistence type="predicted"/>
<evidence type="ECO:0000256" key="1">
    <source>
        <dbReference type="SAM" id="SignalP"/>
    </source>
</evidence>
<dbReference type="AlphaFoldDB" id="A0A9W9E1M4"/>
<name>A0A9W9E1M4_9AGAR</name>
<organism evidence="2 3">
    <name type="scientific">Lentinula lateritia</name>
    <dbReference type="NCBI Taxonomy" id="40482"/>
    <lineage>
        <taxon>Eukaryota</taxon>
        <taxon>Fungi</taxon>
        <taxon>Dikarya</taxon>
        <taxon>Basidiomycota</taxon>
        <taxon>Agaricomycotina</taxon>
        <taxon>Agaricomycetes</taxon>
        <taxon>Agaricomycetidae</taxon>
        <taxon>Agaricales</taxon>
        <taxon>Marasmiineae</taxon>
        <taxon>Omphalotaceae</taxon>
        <taxon>Lentinula</taxon>
    </lineage>
</organism>
<evidence type="ECO:0000313" key="2">
    <source>
        <dbReference type="EMBL" id="KAJ4496326.1"/>
    </source>
</evidence>
<protein>
    <submittedName>
        <fullName evidence="2">Uncharacterized protein</fullName>
    </submittedName>
</protein>
<sequence length="226" mass="25657">MVTLLQTLAFRLSVFILLSIVLEAIATPLPMSKALNDTAGLLERRSHAIPVAVKLYLKRGHYQPDGTFLSFSTGPATPTLHRDDEFLMLFSHETGERWGLRAIQRHQDEGDQVLQWKLEPVRRTQHSTSDLFLGTLNFPSKKAKGTVLGNSGPRKGKIGGMYRGIYPGSNALQVYNQIIQLRLIEYPTYFVYKPDPRNPFAWEDFYTAVMEPAEYKGTSWNVKELL</sequence>
<accession>A0A9W9E1M4</accession>